<reference evidence="4" key="2">
    <citation type="journal article" date="2019" name="Int. J. Syst. Evol. Microbiol.">
        <title>The Global Catalogue of Microorganisms (GCM) 10K type strain sequencing project: providing services to taxonomists for standard genome sequencing and annotation.</title>
        <authorList>
            <consortium name="The Broad Institute Genomics Platform"/>
            <consortium name="The Broad Institute Genome Sequencing Center for Infectious Disease"/>
            <person name="Wu L."/>
            <person name="Ma J."/>
        </authorList>
    </citation>
    <scope>NUCLEOTIDE SEQUENCE [LARGE SCALE GENOMIC DNA]</scope>
    <source>
        <strain evidence="4">CCM 8933</strain>
    </source>
</reference>
<keyword evidence="4" id="KW-1185">Reference proteome</keyword>
<reference evidence="3" key="3">
    <citation type="submission" date="2024-09" db="EMBL/GenBank/DDBJ databases">
        <authorList>
            <person name="Sun Q."/>
            <person name="Mori K."/>
        </authorList>
    </citation>
    <scope>NUCLEOTIDE SEQUENCE</scope>
    <source>
        <strain evidence="3">CCM 8933</strain>
    </source>
</reference>
<evidence type="ECO:0000259" key="1">
    <source>
        <dbReference type="Pfam" id="PF13274"/>
    </source>
</evidence>
<accession>A0ABW1RWH6</accession>
<dbReference type="RefSeq" id="WP_137629194.1">
    <property type="nucleotide sequence ID" value="NZ_BJDJ01000018.1"/>
</dbReference>
<protein>
    <submittedName>
        <fullName evidence="3">Panacea domain-containing protein</fullName>
    </submittedName>
</protein>
<dbReference type="InterPro" id="IPR025272">
    <property type="entry name" value="SocA_Panacea"/>
</dbReference>
<dbReference type="Proteomes" id="UP001596282">
    <property type="component" value="Unassembled WGS sequence"/>
</dbReference>
<evidence type="ECO:0000313" key="3">
    <source>
        <dbReference type="EMBL" id="MFC6179880.1"/>
    </source>
</evidence>
<dbReference type="EMBL" id="JBHSSC010000004">
    <property type="protein sequence ID" value="MFC6179816.1"/>
    <property type="molecule type" value="Genomic_DNA"/>
</dbReference>
<organism evidence="3 4">
    <name type="scientific">Lactiplantibacillus daowaiensis</name>
    <dbReference type="NCBI Taxonomy" id="2559918"/>
    <lineage>
        <taxon>Bacteria</taxon>
        <taxon>Bacillati</taxon>
        <taxon>Bacillota</taxon>
        <taxon>Bacilli</taxon>
        <taxon>Lactobacillales</taxon>
        <taxon>Lactobacillaceae</taxon>
        <taxon>Lactiplantibacillus</taxon>
    </lineage>
</organism>
<reference evidence="3" key="1">
    <citation type="journal article" date="2014" name="Int. J. Syst. Evol. Microbiol.">
        <title>Complete genome of a new Firmicutes species belonging to the dominant human colonic microbiota ('Ruminococcus bicirculans') reveals two chromosomes and a selective capacity to utilize plant glucans.</title>
        <authorList>
            <consortium name="NISC Comparative Sequencing Program"/>
            <person name="Wegmann U."/>
            <person name="Louis P."/>
            <person name="Goesmann A."/>
            <person name="Henrissat B."/>
            <person name="Duncan S.H."/>
            <person name="Flint H.J."/>
        </authorList>
    </citation>
    <scope>NUCLEOTIDE SEQUENCE</scope>
    <source>
        <strain evidence="3">CCM 8933</strain>
    </source>
</reference>
<sequence length="125" mass="14432">MKLVYYTQAWSNVLLQRPLIDAEFEAWPAGPVEVNLQHQYPQYGWTKMPQQAIQPIKFDDADVADLLAAVWETYQDQSGNELEILARTELPWLQARTGLADDEPSHRLISNADMQRYYLSIYSGD</sequence>
<dbReference type="Pfam" id="PF13274">
    <property type="entry name" value="SocA_Panacea"/>
    <property type="match status" value="1"/>
</dbReference>
<gene>
    <name evidence="2" type="ORF">ACFP5Y_00910</name>
    <name evidence="3" type="ORF">ACFP5Y_01245</name>
</gene>
<evidence type="ECO:0000313" key="2">
    <source>
        <dbReference type="EMBL" id="MFC6179816.1"/>
    </source>
</evidence>
<comment type="caution">
    <text evidence="3">The sequence shown here is derived from an EMBL/GenBank/DDBJ whole genome shotgun (WGS) entry which is preliminary data.</text>
</comment>
<name>A0ABW1RWH6_9LACO</name>
<evidence type="ECO:0000313" key="4">
    <source>
        <dbReference type="Proteomes" id="UP001596282"/>
    </source>
</evidence>
<proteinExistence type="predicted"/>
<dbReference type="EMBL" id="JBHSSC010000004">
    <property type="protein sequence ID" value="MFC6179880.1"/>
    <property type="molecule type" value="Genomic_DNA"/>
</dbReference>
<feature type="domain" description="Antitoxin SocA-like Panacea" evidence="1">
    <location>
        <begin position="1"/>
        <end position="92"/>
    </location>
</feature>